<reference evidence="5 6" key="1">
    <citation type="submission" date="2023-03" db="EMBL/GenBank/DDBJ databases">
        <title>Genome insight into feeding habits of ladybird beetles.</title>
        <authorList>
            <person name="Li H.-S."/>
            <person name="Huang Y.-H."/>
            <person name="Pang H."/>
        </authorList>
    </citation>
    <scope>NUCLEOTIDE SEQUENCE [LARGE SCALE GENOMIC DNA]</scope>
    <source>
        <strain evidence="5">SYSU_2023b</strain>
        <tissue evidence="5">Whole body</tissue>
    </source>
</reference>
<comment type="caution">
    <text evidence="5">The sequence shown here is derived from an EMBL/GenBank/DDBJ whole genome shotgun (WGS) entry which is preliminary data.</text>
</comment>
<evidence type="ECO:0000256" key="1">
    <source>
        <dbReference type="ARBA" id="ARBA00004123"/>
    </source>
</evidence>
<dbReference type="PANTHER" id="PTHR16055:SF2">
    <property type="entry name" value="INTEGRATOR COMPLEX SUBUNIT 10"/>
    <property type="match status" value="1"/>
</dbReference>
<accession>A0AAW1U268</accession>
<proteinExistence type="inferred from homology"/>
<protein>
    <recommendedName>
        <fullName evidence="3">Integrator complex subunit 10</fullName>
    </recommendedName>
</protein>
<dbReference type="GO" id="GO:0016180">
    <property type="term" value="P:snRNA processing"/>
    <property type="evidence" value="ECO:0007669"/>
    <property type="project" value="InterPro"/>
</dbReference>
<gene>
    <name evidence="5" type="ORF">WA026_005580</name>
</gene>
<comment type="subcellular location">
    <subcellularLocation>
        <location evidence="1">Nucleus</location>
    </subcellularLocation>
</comment>
<name>A0AAW1U268_9CUCU</name>
<dbReference type="PANTHER" id="PTHR16055">
    <property type="entry name" value="INTEGRATOR COMPLEX SUBUNIT 10"/>
    <property type="match status" value="1"/>
</dbReference>
<keyword evidence="6" id="KW-1185">Reference proteome</keyword>
<evidence type="ECO:0000313" key="6">
    <source>
        <dbReference type="Proteomes" id="UP001431783"/>
    </source>
</evidence>
<dbReference type="PRINTS" id="PR02106">
    <property type="entry name" value="INTSUBUNIT10"/>
</dbReference>
<dbReference type="GO" id="GO:0032039">
    <property type="term" value="C:integrator complex"/>
    <property type="evidence" value="ECO:0007669"/>
    <property type="project" value="InterPro"/>
</dbReference>
<evidence type="ECO:0000256" key="3">
    <source>
        <dbReference type="ARBA" id="ARBA00016811"/>
    </source>
</evidence>
<organism evidence="5 6">
    <name type="scientific">Henosepilachna vigintioctopunctata</name>
    <dbReference type="NCBI Taxonomy" id="420089"/>
    <lineage>
        <taxon>Eukaryota</taxon>
        <taxon>Metazoa</taxon>
        <taxon>Ecdysozoa</taxon>
        <taxon>Arthropoda</taxon>
        <taxon>Hexapoda</taxon>
        <taxon>Insecta</taxon>
        <taxon>Pterygota</taxon>
        <taxon>Neoptera</taxon>
        <taxon>Endopterygota</taxon>
        <taxon>Coleoptera</taxon>
        <taxon>Polyphaga</taxon>
        <taxon>Cucujiformia</taxon>
        <taxon>Coccinelloidea</taxon>
        <taxon>Coccinellidae</taxon>
        <taxon>Epilachninae</taxon>
        <taxon>Epilachnini</taxon>
        <taxon>Henosepilachna</taxon>
    </lineage>
</organism>
<comment type="similarity">
    <text evidence="2">Belongs to the Integrator subunit 10 family.</text>
</comment>
<dbReference type="InterPro" id="IPR026164">
    <property type="entry name" value="Int_cplx_su10"/>
</dbReference>
<evidence type="ECO:0000256" key="4">
    <source>
        <dbReference type="ARBA" id="ARBA00023242"/>
    </source>
</evidence>
<sequence>MDLDLDISDEDYVIERAKSSLKLNTFEAKAWMITAKTLYANNFGVQFEAYCIEKNSGHVKEAAKCFSDLIGKFQEKPELWKEIESITTALRAESDANDGQTQFLCEMFKHISTDVQHTLLLLTANHCEDTMEHCRLLLLLLQRFPVAISSYGSRLVDTLISAEKHSHNGNHPMNSYRKLLVCDLLPLLANESSVKLDLSPKLLYKILNKSIEFYLCSMGFLGRINQDEVKVENGWEKLFSIVEFLGKQLGWDAYLIAFNNNWSKEGYWQKILTFCQLKQSNIDEKQLVFCLLLFFLYCVEDYTNSLTPDSSPGQIQTSYVLVEAFLDPSLPAPPIDNKFKRRKSDADSFYPHMSVEKPELKHIINNFFISANCWEFLLTSDSLHREFTKLCSNLKIDQYLTDFIIDYMIYKGRYEDALPCLQKSNGSLTSKSIRLAHLLYGLKNYSACFEQILITMTILPTNNFGVISTTLIVGGTQRHLHFLPLTQLVVIQYCVKLLLRCVTESLQKHNYNEMAIGHALVLAQLDWPQEEEFIPPLMEKIKLHGSFHYPLFQNYIINVDILEELTFLWTNQGGQITLDIIPHLGQRRIGTRGADKGAKEEIKQAIRRQVARSNEKLDELLVKFITHERNQILQILV</sequence>
<dbReference type="AlphaFoldDB" id="A0AAW1U268"/>
<dbReference type="Proteomes" id="UP001431783">
    <property type="component" value="Unassembled WGS sequence"/>
</dbReference>
<dbReference type="Pfam" id="PF21045">
    <property type="entry name" value="INT10"/>
    <property type="match status" value="2"/>
</dbReference>
<evidence type="ECO:0000256" key="2">
    <source>
        <dbReference type="ARBA" id="ARBA00010391"/>
    </source>
</evidence>
<dbReference type="EMBL" id="JARQZJ010000032">
    <property type="protein sequence ID" value="KAK9874773.1"/>
    <property type="molecule type" value="Genomic_DNA"/>
</dbReference>
<evidence type="ECO:0000313" key="5">
    <source>
        <dbReference type="EMBL" id="KAK9874773.1"/>
    </source>
</evidence>
<keyword evidence="4" id="KW-0539">Nucleus</keyword>